<gene>
    <name evidence="2" type="ORF">R1flu_011122</name>
</gene>
<feature type="region of interest" description="Disordered" evidence="1">
    <location>
        <begin position="68"/>
        <end position="110"/>
    </location>
</feature>
<dbReference type="Proteomes" id="UP001605036">
    <property type="component" value="Unassembled WGS sequence"/>
</dbReference>
<evidence type="ECO:0000313" key="2">
    <source>
        <dbReference type="EMBL" id="KAL2643535.1"/>
    </source>
</evidence>
<reference evidence="2 3" key="1">
    <citation type="submission" date="2024-09" db="EMBL/GenBank/DDBJ databases">
        <title>Chromosome-scale assembly of Riccia fluitans.</title>
        <authorList>
            <person name="Paukszto L."/>
            <person name="Sawicki J."/>
            <person name="Karawczyk K."/>
            <person name="Piernik-Szablinska J."/>
            <person name="Szczecinska M."/>
            <person name="Mazdziarz M."/>
        </authorList>
    </citation>
    <scope>NUCLEOTIDE SEQUENCE [LARGE SCALE GENOMIC DNA]</scope>
    <source>
        <strain evidence="2">Rf_01</strain>
        <tissue evidence="2">Aerial parts of the thallus</tissue>
    </source>
</reference>
<dbReference type="AlphaFoldDB" id="A0ABD1Z7Q2"/>
<comment type="caution">
    <text evidence="2">The sequence shown here is derived from an EMBL/GenBank/DDBJ whole genome shotgun (WGS) entry which is preliminary data.</text>
</comment>
<keyword evidence="3" id="KW-1185">Reference proteome</keyword>
<accession>A0ABD1Z7Q2</accession>
<name>A0ABD1Z7Q2_9MARC</name>
<evidence type="ECO:0000256" key="1">
    <source>
        <dbReference type="SAM" id="MobiDB-lite"/>
    </source>
</evidence>
<organism evidence="2 3">
    <name type="scientific">Riccia fluitans</name>
    <dbReference type="NCBI Taxonomy" id="41844"/>
    <lineage>
        <taxon>Eukaryota</taxon>
        <taxon>Viridiplantae</taxon>
        <taxon>Streptophyta</taxon>
        <taxon>Embryophyta</taxon>
        <taxon>Marchantiophyta</taxon>
        <taxon>Marchantiopsida</taxon>
        <taxon>Marchantiidae</taxon>
        <taxon>Marchantiales</taxon>
        <taxon>Ricciaceae</taxon>
        <taxon>Riccia</taxon>
    </lineage>
</organism>
<evidence type="ECO:0000313" key="3">
    <source>
        <dbReference type="Proteomes" id="UP001605036"/>
    </source>
</evidence>
<protein>
    <submittedName>
        <fullName evidence="2">Uncharacterized protein</fullName>
    </submittedName>
</protein>
<proteinExistence type="predicted"/>
<dbReference type="EMBL" id="JBHFFA010000002">
    <property type="protein sequence ID" value="KAL2643535.1"/>
    <property type="molecule type" value="Genomic_DNA"/>
</dbReference>
<sequence>MPVLLRLMNSTKGATDDPIPVTTSRGPMVEWAFGHVAITQVVVSTPDPTVAPRTMVVADKRAKIAKRKKKMQWQDVPIPLRSPERRKTGAKQPDWAPVSLIPSQVEERGG</sequence>